<dbReference type="Gene3D" id="3.40.50.10810">
    <property type="entry name" value="Tandem AAA-ATPase domain"/>
    <property type="match status" value="1"/>
</dbReference>
<dbReference type="Pfam" id="PF12419">
    <property type="entry name" value="DUF3670"/>
    <property type="match status" value="1"/>
</dbReference>
<keyword evidence="5" id="KW-1185">Reference proteome</keyword>
<evidence type="ECO:0000313" key="4">
    <source>
        <dbReference type="EMBL" id="GAA1223573.1"/>
    </source>
</evidence>
<keyword evidence="4" id="KW-0347">Helicase</keyword>
<dbReference type="CDD" id="cd18793">
    <property type="entry name" value="SF2_C_SNF"/>
    <property type="match status" value="1"/>
</dbReference>
<dbReference type="PROSITE" id="PS51194">
    <property type="entry name" value="HELICASE_CTER"/>
    <property type="match status" value="1"/>
</dbReference>
<dbReference type="SUPFAM" id="SSF52540">
    <property type="entry name" value="P-loop containing nucleoside triphosphate hydrolases"/>
    <property type="match status" value="2"/>
</dbReference>
<dbReference type="InterPro" id="IPR001650">
    <property type="entry name" value="Helicase_C-like"/>
</dbReference>
<proteinExistence type="predicted"/>
<keyword evidence="4" id="KW-0547">Nucleotide-binding</keyword>
<keyword evidence="4" id="KW-0067">ATP-binding</keyword>
<dbReference type="Gene3D" id="3.40.50.300">
    <property type="entry name" value="P-loop containing nucleotide triphosphate hydrolases"/>
    <property type="match status" value="1"/>
</dbReference>
<dbReference type="InterPro" id="IPR027417">
    <property type="entry name" value="P-loop_NTPase"/>
</dbReference>
<dbReference type="Proteomes" id="UP001500037">
    <property type="component" value="Unassembled WGS sequence"/>
</dbReference>
<dbReference type="InterPro" id="IPR000330">
    <property type="entry name" value="SNF2_N"/>
</dbReference>
<accession>A0ABN1VX57</accession>
<dbReference type="PANTHER" id="PTHR45629:SF7">
    <property type="entry name" value="DNA EXCISION REPAIR PROTEIN ERCC-6-RELATED"/>
    <property type="match status" value="1"/>
</dbReference>
<evidence type="ECO:0000259" key="3">
    <source>
        <dbReference type="PROSITE" id="PS51194"/>
    </source>
</evidence>
<dbReference type="CDD" id="cd18012">
    <property type="entry name" value="DEXQc_arch_SWI2_SNF2"/>
    <property type="match status" value="1"/>
</dbReference>
<feature type="domain" description="Helicase ATP-binding" evidence="2">
    <location>
        <begin position="634"/>
        <end position="799"/>
    </location>
</feature>
<reference evidence="4 5" key="1">
    <citation type="journal article" date="2019" name="Int. J. Syst. Evol. Microbiol.">
        <title>The Global Catalogue of Microorganisms (GCM) 10K type strain sequencing project: providing services to taxonomists for standard genome sequencing and annotation.</title>
        <authorList>
            <consortium name="The Broad Institute Genomics Platform"/>
            <consortium name="The Broad Institute Genome Sequencing Center for Infectious Disease"/>
            <person name="Wu L."/>
            <person name="Ma J."/>
        </authorList>
    </citation>
    <scope>NUCLEOTIDE SEQUENCE [LARGE SCALE GENOMIC DNA]</scope>
    <source>
        <strain evidence="4 5">JCM 13004</strain>
    </source>
</reference>
<dbReference type="PANTHER" id="PTHR45629">
    <property type="entry name" value="SNF2/RAD54 FAMILY MEMBER"/>
    <property type="match status" value="1"/>
</dbReference>
<dbReference type="SMART" id="SM00490">
    <property type="entry name" value="HELICc"/>
    <property type="match status" value="1"/>
</dbReference>
<dbReference type="InterPro" id="IPR022138">
    <property type="entry name" value="DUF3670"/>
</dbReference>
<gene>
    <name evidence="4" type="ORF">GCM10009665_12320</name>
</gene>
<comment type="caution">
    <text evidence="4">The sequence shown here is derived from an EMBL/GenBank/DDBJ whole genome shotgun (WGS) entry which is preliminary data.</text>
</comment>
<dbReference type="EMBL" id="BAAALF010000012">
    <property type="protein sequence ID" value="GAA1223573.1"/>
    <property type="molecule type" value="Genomic_DNA"/>
</dbReference>
<dbReference type="Pfam" id="PF00271">
    <property type="entry name" value="Helicase_C"/>
    <property type="match status" value="1"/>
</dbReference>
<dbReference type="InterPro" id="IPR049730">
    <property type="entry name" value="SNF2/RAD54-like_C"/>
</dbReference>
<dbReference type="InterPro" id="IPR050496">
    <property type="entry name" value="SNF2_RAD54_helicase_repair"/>
</dbReference>
<name>A0ABN1VX57_9ACTN</name>
<evidence type="ECO:0000256" key="1">
    <source>
        <dbReference type="ARBA" id="ARBA00022801"/>
    </source>
</evidence>
<dbReference type="InterPro" id="IPR038718">
    <property type="entry name" value="SNF2-like_sf"/>
</dbReference>
<dbReference type="SMART" id="SM00487">
    <property type="entry name" value="DEXDc"/>
    <property type="match status" value="1"/>
</dbReference>
<dbReference type="GO" id="GO:0004386">
    <property type="term" value="F:helicase activity"/>
    <property type="evidence" value="ECO:0007669"/>
    <property type="project" value="UniProtKB-KW"/>
</dbReference>
<dbReference type="Pfam" id="PF00176">
    <property type="entry name" value="SNF2-rel_dom"/>
    <property type="match status" value="1"/>
</dbReference>
<dbReference type="InterPro" id="IPR014001">
    <property type="entry name" value="Helicase_ATP-bd"/>
</dbReference>
<protein>
    <submittedName>
        <fullName evidence="4">DEAD/DEAH box helicase</fullName>
    </submittedName>
</protein>
<dbReference type="RefSeq" id="WP_344440108.1">
    <property type="nucleotide sequence ID" value="NZ_BAAALF010000012.1"/>
</dbReference>
<dbReference type="PROSITE" id="PS51192">
    <property type="entry name" value="HELICASE_ATP_BIND_1"/>
    <property type="match status" value="1"/>
</dbReference>
<feature type="domain" description="Helicase C-terminal" evidence="3">
    <location>
        <begin position="925"/>
        <end position="1081"/>
    </location>
</feature>
<organism evidence="4 5">
    <name type="scientific">Kitasatospora nipponensis</name>
    <dbReference type="NCBI Taxonomy" id="258049"/>
    <lineage>
        <taxon>Bacteria</taxon>
        <taxon>Bacillati</taxon>
        <taxon>Actinomycetota</taxon>
        <taxon>Actinomycetes</taxon>
        <taxon>Kitasatosporales</taxon>
        <taxon>Streptomycetaceae</taxon>
        <taxon>Kitasatospora</taxon>
    </lineage>
</organism>
<evidence type="ECO:0000259" key="2">
    <source>
        <dbReference type="PROSITE" id="PS51192"/>
    </source>
</evidence>
<evidence type="ECO:0000313" key="5">
    <source>
        <dbReference type="Proteomes" id="UP001500037"/>
    </source>
</evidence>
<sequence>MFAVHGHWQPAGRLALWAEDARGLGLARTPVPYGEPAQEAGALREAPGRAARPHPYACPAGLLAALLGGIGPGLEWLAGQAPERWITLALPSAGGSPSPSPELLGSRAPSGVSLRDWRLPALFFEPAQAAQLLGELFDPRWSMTSSELPGTGRVDVAYGASLRWLTGVHDLAWRLVGRGRVLPALVRDGAVARARWEPVLGAADRREAAALAGGCPPVARAGRPADELLAQVLDVLTDPAVRAALAEPLGPVRLPPPLEPRPGAAAGAEGDAAAEVGACEASSAAVEQALARLTESWFTALASADGRIATATAGAEAALDAAALDRLGAGLAAWYASEPAVASAVRLCFRLVEPLGPDPADPEGGSSDDHWRVDFLLQAVDEPSLLVPAADLWDGGAALAAFERKVDDPQAAFLAELDRAARCRAELRPALRRSRPQSLLLDRAGALDFLRAAAPVLAAAGYGVLLPTWWQRRPSLTMALAVRAAAPGVVESPARIDRDDVVAFHWQVALDGQPLTAEQLADLAAAKQGLVRVRGQWIEVDSRQIGAAVDFLDRAGSGRTAPARLLRVALDPGALVGGLPVGAITAGGVLADLLAAPAGVEATGAEPASESVLLPPGFGTVLRPYQERGVAWLRALSRLGLGAVLADDMGLGKTVQTLALLAVEQAAGPPGRHRPTLLVCPMSLIGNWRREAARFAPMLRVHVQHGAERPTGREWQDAVAAADLVITTYGLVQRESEQLRTVAWHRVIADEAQTVKNSATAQSRALRSIRAEHRIALTGTPVENRLTELHAILDFANPGLLGSAAAFKERYSIPVEQHANAERTAELRRRTSPFILRRRKGEPAVAVGLPAKQEMTLWCTLTPEQAGLYQAVVADLLHRLRGLRGVERKGAVLAAIGKLKQVCNHPAQLLHDRTAVAGRSGKVARLEETLAQALAQGDRALVFTQYAEFGSLLHGHLAQRLDTEVLYLHGRLGARRRDELVERFQQCDGPGVFLLSLKAGGTGLNLAEANQVIHLDRWWNPAVEQQATDRAHRIGQRREVQVRRFVCAGTVEERIAEMIESKRALAEAVVGGGERWLTELSAGELRELLTLTEEAIEE</sequence>
<keyword evidence="1" id="KW-0378">Hydrolase</keyword>